<reference evidence="6 7" key="1">
    <citation type="submission" date="2020-02" db="EMBL/GenBank/DDBJ databases">
        <title>Draft genome sequence of Haematococcus lacustris strain NIES-144.</title>
        <authorList>
            <person name="Morimoto D."/>
            <person name="Nakagawa S."/>
            <person name="Yoshida T."/>
            <person name="Sawayama S."/>
        </authorList>
    </citation>
    <scope>NUCLEOTIDE SEQUENCE [LARGE SCALE GENOMIC DNA]</scope>
    <source>
        <strain evidence="6 7">NIES-144</strain>
    </source>
</reference>
<evidence type="ECO:0000256" key="2">
    <source>
        <dbReference type="ARBA" id="ARBA00022676"/>
    </source>
</evidence>
<keyword evidence="2" id="KW-0328">Glycosyltransferase</keyword>
<comment type="caution">
    <text evidence="6">The sequence shown here is derived from an EMBL/GenBank/DDBJ whole genome shotgun (WGS) entry which is preliminary data.</text>
</comment>
<evidence type="ECO:0000313" key="7">
    <source>
        <dbReference type="Proteomes" id="UP000485058"/>
    </source>
</evidence>
<accession>A0A6A0ADC2</accession>
<evidence type="ECO:0000256" key="1">
    <source>
        <dbReference type="ARBA" id="ARBA00004727"/>
    </source>
</evidence>
<organism evidence="6 7">
    <name type="scientific">Haematococcus lacustris</name>
    <name type="common">Green alga</name>
    <name type="synonym">Haematococcus pluvialis</name>
    <dbReference type="NCBI Taxonomy" id="44745"/>
    <lineage>
        <taxon>Eukaryota</taxon>
        <taxon>Viridiplantae</taxon>
        <taxon>Chlorophyta</taxon>
        <taxon>core chlorophytes</taxon>
        <taxon>Chlorophyceae</taxon>
        <taxon>CS clade</taxon>
        <taxon>Chlamydomonadales</taxon>
        <taxon>Haematococcaceae</taxon>
        <taxon>Haematococcus</taxon>
    </lineage>
</organism>
<dbReference type="InterPro" id="IPR013534">
    <property type="entry name" value="Starch_synth_cat_dom"/>
</dbReference>
<evidence type="ECO:0000313" key="6">
    <source>
        <dbReference type="EMBL" id="GFH30695.1"/>
    </source>
</evidence>
<dbReference type="GO" id="GO:0019252">
    <property type="term" value="P:starch biosynthetic process"/>
    <property type="evidence" value="ECO:0007669"/>
    <property type="project" value="UniProtKB-UniPathway"/>
</dbReference>
<dbReference type="UniPathway" id="UPA00152"/>
<dbReference type="PANTHER" id="PTHR45825:SF2">
    <property type="entry name" value="STARCH SYNTHASE 2, CHLOROPLASTIC_AMYLOPLASTIC"/>
    <property type="match status" value="1"/>
</dbReference>
<keyword evidence="4" id="KW-0750">Starch biosynthesis</keyword>
<keyword evidence="3" id="KW-0808">Transferase</keyword>
<dbReference type="Gene3D" id="3.40.50.2000">
    <property type="entry name" value="Glycogen Phosphorylase B"/>
    <property type="match status" value="2"/>
</dbReference>
<dbReference type="EMBL" id="BLLF01005074">
    <property type="protein sequence ID" value="GFH30695.1"/>
    <property type="molecule type" value="Genomic_DNA"/>
</dbReference>
<name>A0A6A0ADC2_HAELA</name>
<dbReference type="GO" id="GO:0016757">
    <property type="term" value="F:glycosyltransferase activity"/>
    <property type="evidence" value="ECO:0007669"/>
    <property type="project" value="UniProtKB-KW"/>
</dbReference>
<feature type="domain" description="Starch synthase catalytic" evidence="5">
    <location>
        <begin position="20"/>
        <end position="127"/>
    </location>
</feature>
<evidence type="ECO:0000259" key="5">
    <source>
        <dbReference type="Pfam" id="PF08323"/>
    </source>
</evidence>
<keyword evidence="7" id="KW-1185">Reference proteome</keyword>
<evidence type="ECO:0000256" key="4">
    <source>
        <dbReference type="ARBA" id="ARBA00022922"/>
    </source>
</evidence>
<protein>
    <submittedName>
        <fullName evidence="6">Starch synthase, chloroplastic/amyloplastic</fullName>
    </submittedName>
</protein>
<dbReference type="PANTHER" id="PTHR45825">
    <property type="entry name" value="GRANULE-BOUND STARCH SYNTHASE 1, CHLOROPLASTIC/AMYLOPLASTIC"/>
    <property type="match status" value="1"/>
</dbReference>
<dbReference type="Pfam" id="PF13692">
    <property type="entry name" value="Glyco_trans_1_4"/>
    <property type="match status" value="1"/>
</dbReference>
<dbReference type="CDD" id="cd03791">
    <property type="entry name" value="GT5_Glycogen_synthase_DULL1-like"/>
    <property type="match status" value="1"/>
</dbReference>
<evidence type="ECO:0000256" key="3">
    <source>
        <dbReference type="ARBA" id="ARBA00022679"/>
    </source>
</evidence>
<proteinExistence type="predicted"/>
<gene>
    <name evidence="6" type="ORF">HaLaN_29591</name>
</gene>
<sequence length="334" mass="37740">MVWHVPCGGVTYGDTNLAFIANDWHTALLPVYLQAHYRDYGKMTYARCVFVIHNMAHQGRGPFAETAFLELNDTYKEMFRLYDPVGGEHMNIMKVGLQTSHRLVAVSHGYAWECLTPEGGWGLHTILGEAKWKLRGIVNGIDTQEWNPGDGYTNYSMADLVEGKRRCKMALQAELGLPVSPDIPMLGFIGRLDYQKGVDLIRDNYDWLMSEKVQLVLLGSGRDDLEAALRDMEARNKDQCRGWVGFSVKMAHRITAGCDVLLMPSRFEPCGTGWVFDSADASKLRGSIGDALFTYRQYRQSFNSIALRGMEQDLSWDKAAAQYEEVLVAAKFQW</sequence>
<dbReference type="Proteomes" id="UP000485058">
    <property type="component" value="Unassembled WGS sequence"/>
</dbReference>
<comment type="pathway">
    <text evidence="1">Glycan biosynthesis; starch biosynthesis.</text>
</comment>
<dbReference type="Pfam" id="PF08323">
    <property type="entry name" value="Glyco_transf_5"/>
    <property type="match status" value="1"/>
</dbReference>
<dbReference type="SUPFAM" id="SSF53756">
    <property type="entry name" value="UDP-Glycosyltransferase/glycogen phosphorylase"/>
    <property type="match status" value="1"/>
</dbReference>
<dbReference type="AlphaFoldDB" id="A0A6A0ADC2"/>